<dbReference type="Pfam" id="PF22275">
    <property type="entry name" value="DUF6957"/>
    <property type="match status" value="1"/>
</dbReference>
<dbReference type="PATRIC" id="fig|317.174.peg.2091"/>
<feature type="domain" description="DUF6957" evidence="1">
    <location>
        <begin position="19"/>
        <end position="127"/>
    </location>
</feature>
<dbReference type="EMBL" id="JPQT01000099">
    <property type="protein sequence ID" value="KFE52122.1"/>
    <property type="molecule type" value="Genomic_DNA"/>
</dbReference>
<sequence length="131" mass="14763">MRLLDLSKLFMQQGQELLGSELSPDSLIEMAHSINPHKRYCIVLDWFYVDLLVTDTELGVLSEMGFSPSILLSSNVVQDERGRFPTGGWVKSGYLVDFSQGCIFETSNTFYLLMGIGFRKQLSLDDLSNIS</sequence>
<proteinExistence type="predicted"/>
<comment type="caution">
    <text evidence="2">The sequence shown here is derived from an EMBL/GenBank/DDBJ whole genome shotgun (WGS) entry which is preliminary data.</text>
</comment>
<dbReference type="InterPro" id="IPR054232">
    <property type="entry name" value="DUF6957"/>
</dbReference>
<name>A0A085V9K9_PSESX</name>
<dbReference type="RefSeq" id="WP_047574322.1">
    <property type="nucleotide sequence ID" value="NZ_JPQT01000099.1"/>
</dbReference>
<organism evidence="2 3">
    <name type="scientific">Pseudomonas syringae</name>
    <dbReference type="NCBI Taxonomy" id="317"/>
    <lineage>
        <taxon>Bacteria</taxon>
        <taxon>Pseudomonadati</taxon>
        <taxon>Pseudomonadota</taxon>
        <taxon>Gammaproteobacteria</taxon>
        <taxon>Pseudomonadales</taxon>
        <taxon>Pseudomonadaceae</taxon>
        <taxon>Pseudomonas</taxon>
    </lineage>
</organism>
<protein>
    <recommendedName>
        <fullName evidence="1">DUF6957 domain-containing protein</fullName>
    </recommendedName>
</protein>
<dbReference type="Proteomes" id="UP000028643">
    <property type="component" value="Unassembled WGS sequence"/>
</dbReference>
<evidence type="ECO:0000313" key="2">
    <source>
        <dbReference type="EMBL" id="KFE52122.1"/>
    </source>
</evidence>
<dbReference type="AlphaFoldDB" id="A0A085V9K9"/>
<evidence type="ECO:0000259" key="1">
    <source>
        <dbReference type="Pfam" id="PF22275"/>
    </source>
</evidence>
<evidence type="ECO:0000313" key="3">
    <source>
        <dbReference type="Proteomes" id="UP000028643"/>
    </source>
</evidence>
<gene>
    <name evidence="2" type="ORF">IV02_10215</name>
</gene>
<accession>A0A085V9K9</accession>
<reference evidence="2 3" key="1">
    <citation type="submission" date="2014-07" db="EMBL/GenBank/DDBJ databases">
        <title>Draft Genome Sequences of Environmental Pseudomonas syringae strains.</title>
        <authorList>
            <person name="Baltrus D.A."/>
            <person name="Berge O."/>
            <person name="Morris C."/>
        </authorList>
    </citation>
    <scope>NUCLEOTIDE SEQUENCE [LARGE SCALE GENOMIC DNA]</scope>
    <source>
        <strain evidence="2 3">CEB003</strain>
    </source>
</reference>